<feature type="transmembrane region" description="Helical" evidence="1">
    <location>
        <begin position="60"/>
        <end position="84"/>
    </location>
</feature>
<keyword evidence="1" id="KW-0812">Transmembrane</keyword>
<dbReference type="Proteomes" id="UP000753961">
    <property type="component" value="Unassembled WGS sequence"/>
</dbReference>
<dbReference type="EMBL" id="JAHVHU010000001">
    <property type="protein sequence ID" value="MBY5956530.1"/>
    <property type="molecule type" value="Genomic_DNA"/>
</dbReference>
<sequence length="227" mass="26350">MNWLSRFFTSSIGRKLIMSLTGLFLILFLVVHLVGNLQLLNEDDGFSFNTYAYFMTHNGLVKTISFGLYFFIVLHAIQGIVVTIHNRKSRKKNYRQLNFREADFASRNMAVLGLLILAFLFMHMGDFWLKMKMGQLDMVKYDGVNYPVNDLYTRVNTAFSVWWIVVLYVIGQIALFFHLKHGFYSAFQTLGWNHPKYTPIIKGIGLVFSVVVPLGFALIPLYIYFVR</sequence>
<gene>
    <name evidence="2" type="ORF">KUV50_00180</name>
</gene>
<dbReference type="InterPro" id="IPR034804">
    <property type="entry name" value="SQR/QFR_C/D"/>
</dbReference>
<comment type="caution">
    <text evidence="2">The sequence shown here is derived from an EMBL/GenBank/DDBJ whole genome shotgun (WGS) entry which is preliminary data.</text>
</comment>
<dbReference type="CDD" id="cd03498">
    <property type="entry name" value="SQR_TypeB_2_TM"/>
    <property type="match status" value="1"/>
</dbReference>
<proteinExistence type="predicted"/>
<evidence type="ECO:0000313" key="2">
    <source>
        <dbReference type="EMBL" id="MBY5956530.1"/>
    </source>
</evidence>
<reference evidence="2" key="1">
    <citation type="submission" date="2021-06" db="EMBL/GenBank/DDBJ databases">
        <title>44 bacteria genomes isolated from Dapeng, Shenzhen.</title>
        <authorList>
            <person name="Zheng W."/>
            <person name="Yu S."/>
            <person name="Huang Y."/>
        </authorList>
    </citation>
    <scope>NUCLEOTIDE SEQUENCE</scope>
    <source>
        <strain evidence="2">DP5N28-2</strain>
    </source>
</reference>
<feature type="transmembrane region" description="Helical" evidence="1">
    <location>
        <begin position="20"/>
        <end position="40"/>
    </location>
</feature>
<accession>A0A953HQH0</accession>
<protein>
    <submittedName>
        <fullName evidence="2">Succinate dehydrogenase cytochrome b subunit</fullName>
    </submittedName>
</protein>
<name>A0A953HQH0_9BACT</name>
<dbReference type="Gene3D" id="1.20.1300.10">
    <property type="entry name" value="Fumarate reductase/succinate dehydrogenase, transmembrane subunit"/>
    <property type="match status" value="1"/>
</dbReference>
<feature type="transmembrane region" description="Helical" evidence="1">
    <location>
        <begin position="200"/>
        <end position="225"/>
    </location>
</feature>
<dbReference type="AlphaFoldDB" id="A0A953HQH0"/>
<feature type="transmembrane region" description="Helical" evidence="1">
    <location>
        <begin position="105"/>
        <end position="124"/>
    </location>
</feature>
<evidence type="ECO:0000313" key="3">
    <source>
        <dbReference type="Proteomes" id="UP000753961"/>
    </source>
</evidence>
<feature type="transmembrane region" description="Helical" evidence="1">
    <location>
        <begin position="160"/>
        <end position="179"/>
    </location>
</feature>
<keyword evidence="1" id="KW-1133">Transmembrane helix</keyword>
<organism evidence="2 3">
    <name type="scientific">Membranihabitans marinus</name>
    <dbReference type="NCBI Taxonomy" id="1227546"/>
    <lineage>
        <taxon>Bacteria</taxon>
        <taxon>Pseudomonadati</taxon>
        <taxon>Bacteroidota</taxon>
        <taxon>Saprospiria</taxon>
        <taxon>Saprospirales</taxon>
        <taxon>Saprospiraceae</taxon>
        <taxon>Membranihabitans</taxon>
    </lineage>
</organism>
<evidence type="ECO:0000256" key="1">
    <source>
        <dbReference type="SAM" id="Phobius"/>
    </source>
</evidence>
<dbReference type="InterPro" id="IPR011138">
    <property type="entry name" value="Cytochrome_b-558"/>
</dbReference>
<dbReference type="GO" id="GO:0016020">
    <property type="term" value="C:membrane"/>
    <property type="evidence" value="ECO:0007669"/>
    <property type="project" value="InterPro"/>
</dbReference>
<dbReference type="RefSeq" id="WP_222578054.1">
    <property type="nucleotide sequence ID" value="NZ_JAHVHU010000001.1"/>
</dbReference>
<dbReference type="SUPFAM" id="SSF81343">
    <property type="entry name" value="Fumarate reductase respiratory complex transmembrane subunits"/>
    <property type="match status" value="1"/>
</dbReference>
<keyword evidence="3" id="KW-1185">Reference proteome</keyword>
<dbReference type="NCBIfam" id="TIGR02046">
    <property type="entry name" value="sdhC_b558_fam"/>
    <property type="match status" value="1"/>
</dbReference>
<keyword evidence="1" id="KW-0472">Membrane</keyword>